<dbReference type="Gene3D" id="1.50.40.10">
    <property type="entry name" value="Mitochondrial carrier domain"/>
    <property type="match status" value="1"/>
</dbReference>
<accession>A0AAE0GEU8</accession>
<organism evidence="5 6">
    <name type="scientific">Cymbomonas tetramitiformis</name>
    <dbReference type="NCBI Taxonomy" id="36881"/>
    <lineage>
        <taxon>Eukaryota</taxon>
        <taxon>Viridiplantae</taxon>
        <taxon>Chlorophyta</taxon>
        <taxon>Pyramimonadophyceae</taxon>
        <taxon>Pyramimonadales</taxon>
        <taxon>Pyramimonadaceae</taxon>
        <taxon>Cymbomonas</taxon>
    </lineage>
</organism>
<proteinExistence type="predicted"/>
<keyword evidence="2" id="KW-0812">Transmembrane</keyword>
<comment type="subcellular location">
    <subcellularLocation>
        <location evidence="1">Membrane</location>
        <topology evidence="1">Multi-pass membrane protein</topology>
    </subcellularLocation>
</comment>
<sequence>MASPSETDEQRFSHHFRYILGNMAAGGIAGSSVETALFPLDTIKTRLQRMLQETFVLPRRQPQRSLWGRQLTSDKLMSPVSGRVRGEGGVMVRRGGFGEGSLGRGAEDVTRNFRSTETAASAQPVGKEIHL</sequence>
<evidence type="ECO:0000256" key="1">
    <source>
        <dbReference type="ARBA" id="ARBA00004141"/>
    </source>
</evidence>
<feature type="region of interest" description="Disordered" evidence="4">
    <location>
        <begin position="79"/>
        <end position="103"/>
    </location>
</feature>
<name>A0AAE0GEU8_9CHLO</name>
<dbReference type="Proteomes" id="UP001190700">
    <property type="component" value="Unassembled WGS sequence"/>
</dbReference>
<dbReference type="GO" id="GO:0016020">
    <property type="term" value="C:membrane"/>
    <property type="evidence" value="ECO:0007669"/>
    <property type="project" value="UniProtKB-SubCell"/>
</dbReference>
<protein>
    <recommendedName>
        <fullName evidence="7">ADP,ATP carrier protein</fullName>
    </recommendedName>
</protein>
<dbReference type="AlphaFoldDB" id="A0AAE0GEU8"/>
<evidence type="ECO:0000256" key="4">
    <source>
        <dbReference type="SAM" id="MobiDB-lite"/>
    </source>
</evidence>
<keyword evidence="6" id="KW-1185">Reference proteome</keyword>
<evidence type="ECO:0000313" key="6">
    <source>
        <dbReference type="Proteomes" id="UP001190700"/>
    </source>
</evidence>
<reference evidence="5 6" key="1">
    <citation type="journal article" date="2015" name="Genome Biol. Evol.">
        <title>Comparative Genomics of a Bacterivorous Green Alga Reveals Evolutionary Causalities and Consequences of Phago-Mixotrophic Mode of Nutrition.</title>
        <authorList>
            <person name="Burns J.A."/>
            <person name="Paasch A."/>
            <person name="Narechania A."/>
            <person name="Kim E."/>
        </authorList>
    </citation>
    <scope>NUCLEOTIDE SEQUENCE [LARGE SCALE GENOMIC DNA]</scope>
    <source>
        <strain evidence="5 6">PLY_AMNH</strain>
    </source>
</reference>
<evidence type="ECO:0008006" key="7">
    <source>
        <dbReference type="Google" id="ProtNLM"/>
    </source>
</evidence>
<gene>
    <name evidence="5" type="ORF">CYMTET_15304</name>
</gene>
<comment type="caution">
    <text evidence="5">The sequence shown here is derived from an EMBL/GenBank/DDBJ whole genome shotgun (WGS) entry which is preliminary data.</text>
</comment>
<dbReference type="InterPro" id="IPR023395">
    <property type="entry name" value="MCP_dom_sf"/>
</dbReference>
<evidence type="ECO:0000313" key="5">
    <source>
        <dbReference type="EMBL" id="KAK3276638.1"/>
    </source>
</evidence>
<keyword evidence="3" id="KW-0472">Membrane</keyword>
<evidence type="ECO:0000256" key="2">
    <source>
        <dbReference type="ARBA" id="ARBA00022692"/>
    </source>
</evidence>
<dbReference type="InterPro" id="IPR018108">
    <property type="entry name" value="MCP_transmembrane"/>
</dbReference>
<dbReference type="SUPFAM" id="SSF103506">
    <property type="entry name" value="Mitochondrial carrier"/>
    <property type="match status" value="1"/>
</dbReference>
<dbReference type="Pfam" id="PF00153">
    <property type="entry name" value="Mito_carr"/>
    <property type="match status" value="1"/>
</dbReference>
<dbReference type="EMBL" id="LGRX02006451">
    <property type="protein sequence ID" value="KAK3276638.1"/>
    <property type="molecule type" value="Genomic_DNA"/>
</dbReference>
<evidence type="ECO:0000256" key="3">
    <source>
        <dbReference type="ARBA" id="ARBA00023136"/>
    </source>
</evidence>